<accession>A0A3P7KCM8</accession>
<dbReference type="EMBL" id="UYYB01148983">
    <property type="protein sequence ID" value="VDM86027.1"/>
    <property type="molecule type" value="Genomic_DNA"/>
</dbReference>
<gene>
    <name evidence="1" type="ORF">SVUK_LOCUS21025</name>
</gene>
<dbReference type="AlphaFoldDB" id="A0A3P7KCM8"/>
<proteinExistence type="predicted"/>
<dbReference type="OrthoDB" id="5786205at2759"/>
<reference evidence="1 2" key="1">
    <citation type="submission" date="2018-11" db="EMBL/GenBank/DDBJ databases">
        <authorList>
            <consortium name="Pathogen Informatics"/>
        </authorList>
    </citation>
    <scope>NUCLEOTIDE SEQUENCE [LARGE SCALE GENOMIC DNA]</scope>
</reference>
<name>A0A3P7KCM8_STRVU</name>
<sequence length="65" mass="7240">MEQSELEQSIHLEEDGYKPSRDLKFCLGDYITDKVPGFANAARNSVLVTILPTKYPVSQMLPGVV</sequence>
<organism evidence="1 2">
    <name type="scientific">Strongylus vulgaris</name>
    <name type="common">Blood worm</name>
    <dbReference type="NCBI Taxonomy" id="40348"/>
    <lineage>
        <taxon>Eukaryota</taxon>
        <taxon>Metazoa</taxon>
        <taxon>Ecdysozoa</taxon>
        <taxon>Nematoda</taxon>
        <taxon>Chromadorea</taxon>
        <taxon>Rhabditida</taxon>
        <taxon>Rhabditina</taxon>
        <taxon>Rhabditomorpha</taxon>
        <taxon>Strongyloidea</taxon>
        <taxon>Strongylidae</taxon>
        <taxon>Strongylus</taxon>
    </lineage>
</organism>
<evidence type="ECO:0000313" key="2">
    <source>
        <dbReference type="Proteomes" id="UP000270094"/>
    </source>
</evidence>
<keyword evidence="2" id="KW-1185">Reference proteome</keyword>
<dbReference type="Proteomes" id="UP000270094">
    <property type="component" value="Unassembled WGS sequence"/>
</dbReference>
<protein>
    <submittedName>
        <fullName evidence="1">Uncharacterized protein</fullName>
    </submittedName>
</protein>
<evidence type="ECO:0000313" key="1">
    <source>
        <dbReference type="EMBL" id="VDM86027.1"/>
    </source>
</evidence>